<sequence>MNVERPELPPRSKGGVSDTPGLSTHSLNSSLNVPPPPQRKRTSFGGEDIASPIHYTRDPHRLVAYLVRFPKPELAKASSEVEIPDRFLIYTPPPPPLSKPKENEKEGQIHKVQRKWEEEIREAKTSDAETMSWKGLKGKATKGINWGISKTKTSNAEFLNRMTPSSGSDKHDSNRGEDSHENENAKPTVKLEELMLIYPSNMPKNPDQLRQEFVNTMLRSKSKAEKDAIIATGLLPVSFAIDTLATLVWPFGGLLEIDAVWAYASIRGAKTSRSVTKRLASTSETGDHDKDKLTLNFTPSARLALLEKYLAARCHEREPKLFPYIAAVPTETEILEAIGWSPSQIGSEKNWEDEAWEVSEVKEDLNSVMAKGAKEWGKWCHAFEKEPEKALKK</sequence>
<feature type="compositionally biased region" description="Basic and acidic residues" evidence="1">
    <location>
        <begin position="99"/>
        <end position="109"/>
    </location>
</feature>
<feature type="region of interest" description="Disordered" evidence="1">
    <location>
        <begin position="87"/>
        <end position="109"/>
    </location>
</feature>
<evidence type="ECO:0000256" key="1">
    <source>
        <dbReference type="SAM" id="MobiDB-lite"/>
    </source>
</evidence>
<comment type="caution">
    <text evidence="2">The sequence shown here is derived from an EMBL/GenBank/DDBJ whole genome shotgun (WGS) entry which is preliminary data.</text>
</comment>
<dbReference type="VEuPathDB" id="FungiDB:BTJ68_10357"/>
<evidence type="ECO:0008006" key="4">
    <source>
        <dbReference type="Google" id="ProtNLM"/>
    </source>
</evidence>
<name>A0A3M7HQY2_HORWE</name>
<protein>
    <recommendedName>
        <fullName evidence="4">Secreted protein</fullName>
    </recommendedName>
</protein>
<organism evidence="2 3">
    <name type="scientific">Hortaea werneckii</name>
    <name type="common">Black yeast</name>
    <name type="synonym">Cladosporium werneckii</name>
    <dbReference type="NCBI Taxonomy" id="91943"/>
    <lineage>
        <taxon>Eukaryota</taxon>
        <taxon>Fungi</taxon>
        <taxon>Dikarya</taxon>
        <taxon>Ascomycota</taxon>
        <taxon>Pezizomycotina</taxon>
        <taxon>Dothideomycetes</taxon>
        <taxon>Dothideomycetidae</taxon>
        <taxon>Mycosphaerellales</taxon>
        <taxon>Teratosphaeriaceae</taxon>
        <taxon>Hortaea</taxon>
    </lineage>
</organism>
<dbReference type="AlphaFoldDB" id="A0A3M7HQY2"/>
<accession>A0A3M7HQY2</accession>
<gene>
    <name evidence="2" type="ORF">D0862_01524</name>
</gene>
<reference evidence="2 3" key="1">
    <citation type="journal article" date="2018" name="BMC Genomics">
        <title>Genomic evidence for intraspecific hybridization in a clonal and extremely halotolerant yeast.</title>
        <authorList>
            <person name="Gostincar C."/>
            <person name="Stajich J.E."/>
            <person name="Zupancic J."/>
            <person name="Zalar P."/>
            <person name="Gunde-Cimerman N."/>
        </authorList>
    </citation>
    <scope>NUCLEOTIDE SEQUENCE [LARGE SCALE GENOMIC DNA]</scope>
    <source>
        <strain evidence="2 3">EXF-171</strain>
    </source>
</reference>
<feature type="region of interest" description="Disordered" evidence="1">
    <location>
        <begin position="156"/>
        <end position="187"/>
    </location>
</feature>
<evidence type="ECO:0000313" key="3">
    <source>
        <dbReference type="Proteomes" id="UP000281468"/>
    </source>
</evidence>
<feature type="compositionally biased region" description="Basic and acidic residues" evidence="1">
    <location>
        <begin position="1"/>
        <end position="10"/>
    </location>
</feature>
<feature type="compositionally biased region" description="Polar residues" evidence="1">
    <location>
        <begin position="20"/>
        <end position="32"/>
    </location>
</feature>
<dbReference type="Proteomes" id="UP000281468">
    <property type="component" value="Unassembled WGS sequence"/>
</dbReference>
<dbReference type="EMBL" id="QWIQ01000024">
    <property type="protein sequence ID" value="RMZ15790.1"/>
    <property type="molecule type" value="Genomic_DNA"/>
</dbReference>
<feature type="compositionally biased region" description="Polar residues" evidence="1">
    <location>
        <begin position="156"/>
        <end position="167"/>
    </location>
</feature>
<feature type="region of interest" description="Disordered" evidence="1">
    <location>
        <begin position="1"/>
        <end position="53"/>
    </location>
</feature>
<evidence type="ECO:0000313" key="2">
    <source>
        <dbReference type="EMBL" id="RMZ15790.1"/>
    </source>
</evidence>
<feature type="compositionally biased region" description="Basic and acidic residues" evidence="1">
    <location>
        <begin position="168"/>
        <end position="187"/>
    </location>
</feature>
<proteinExistence type="predicted"/>